<keyword evidence="1" id="KW-0175">Coiled coil</keyword>
<sequence length="382" mass="43526">MARRHTPEQVIAKVRLGQKMLNNGSTMIEVIKELEITEATWYRWLNQYGSEGKAQATRQVKDLEKENARLKRLLAEKELAIDILNEVAPGKILSPEPRRRAVVMAMEKFGASQRFACAVLGQNRSALRKKKPDMSFDEAQLRQDLIKVATKHPAWGWRKARWHLLKQPQWAGKALNPKRVRRCWCMEGLVCKPKARKKRRTGPNAGAHDRLVAQYPMHVISFDFQSDVTTDGRHIKFFNVIDESTRKSLAIIPRRSFTAPDVVAVLENIIAETGIHPTFIRCDNGPEFTAQTLIKWCGKAGVKTAFIEPGSPWQNGFIESFNAQFRREQLSQEIIETMAEAKYLANEYKQIYNQTRPHGALGGLTPNEAWDTQVNHPKPVPA</sequence>
<dbReference type="PROSITE" id="PS50994">
    <property type="entry name" value="INTEGRASE"/>
    <property type="match status" value="1"/>
</dbReference>
<dbReference type="InterPro" id="IPR009057">
    <property type="entry name" value="Homeodomain-like_sf"/>
</dbReference>
<evidence type="ECO:0000256" key="1">
    <source>
        <dbReference type="SAM" id="Coils"/>
    </source>
</evidence>
<dbReference type="EMBL" id="CP146203">
    <property type="protein sequence ID" value="XBH21936.1"/>
    <property type="molecule type" value="Genomic_DNA"/>
</dbReference>
<dbReference type="PANTHER" id="PTHR47515">
    <property type="entry name" value="LOW CALCIUM RESPONSE LOCUS PROTEIN T"/>
    <property type="match status" value="1"/>
</dbReference>
<dbReference type="PANTHER" id="PTHR47515:SF2">
    <property type="entry name" value="INTEGRASE CORE DOMAIN PROTEIN"/>
    <property type="match status" value="1"/>
</dbReference>
<dbReference type="InterPro" id="IPR001584">
    <property type="entry name" value="Integrase_cat-core"/>
</dbReference>
<dbReference type="InterPro" id="IPR002514">
    <property type="entry name" value="Transposase_8"/>
</dbReference>
<name>A0AAU7DXE3_9MICO</name>
<protein>
    <submittedName>
        <fullName evidence="3">IS3 family transposase</fullName>
    </submittedName>
</protein>
<organism evidence="3">
    <name type="scientific">Jonesiaceae bacterium BS-20</name>
    <dbReference type="NCBI Taxonomy" id="3120821"/>
    <lineage>
        <taxon>Bacteria</taxon>
        <taxon>Bacillati</taxon>
        <taxon>Actinomycetota</taxon>
        <taxon>Actinomycetes</taxon>
        <taxon>Micrococcales</taxon>
        <taxon>Jonesiaceae</taxon>
    </lineage>
</organism>
<dbReference type="Pfam" id="PF13683">
    <property type="entry name" value="rve_3"/>
    <property type="match status" value="1"/>
</dbReference>
<dbReference type="SUPFAM" id="SSF46689">
    <property type="entry name" value="Homeodomain-like"/>
    <property type="match status" value="1"/>
</dbReference>
<accession>A0AAU7DXE3</accession>
<dbReference type="InterPro" id="IPR012337">
    <property type="entry name" value="RNaseH-like_sf"/>
</dbReference>
<gene>
    <name evidence="3" type="ORF">V5R04_01535</name>
</gene>
<dbReference type="Pfam" id="PF01527">
    <property type="entry name" value="HTH_Tnp_1"/>
    <property type="match status" value="1"/>
</dbReference>
<proteinExistence type="predicted"/>
<dbReference type="GO" id="GO:0006313">
    <property type="term" value="P:DNA transposition"/>
    <property type="evidence" value="ECO:0007669"/>
    <property type="project" value="InterPro"/>
</dbReference>
<feature type="domain" description="Integrase catalytic" evidence="2">
    <location>
        <begin position="212"/>
        <end position="374"/>
    </location>
</feature>
<dbReference type="SUPFAM" id="SSF53098">
    <property type="entry name" value="Ribonuclease H-like"/>
    <property type="match status" value="1"/>
</dbReference>
<dbReference type="GO" id="GO:0003677">
    <property type="term" value="F:DNA binding"/>
    <property type="evidence" value="ECO:0007669"/>
    <property type="project" value="InterPro"/>
</dbReference>
<reference evidence="3" key="1">
    <citation type="submission" date="2024-02" db="EMBL/GenBank/DDBJ databases">
        <title>Tomenella chthoni gen. nov. sp. nov., a member of the family Jonesiaceae isolated from bat guano.</title>
        <authorList>
            <person name="Miller S.L."/>
            <person name="King J."/>
            <person name="Sankaranarayanan K."/>
            <person name="Lawson P.A."/>
        </authorList>
    </citation>
    <scope>NUCLEOTIDE SEQUENCE</scope>
    <source>
        <strain evidence="3">BS-20</strain>
    </source>
</reference>
<dbReference type="InterPro" id="IPR036397">
    <property type="entry name" value="RNaseH_sf"/>
</dbReference>
<dbReference type="InterPro" id="IPR048020">
    <property type="entry name" value="Transpos_IS3"/>
</dbReference>
<dbReference type="NCBIfam" id="NF033516">
    <property type="entry name" value="transpos_IS3"/>
    <property type="match status" value="1"/>
</dbReference>
<dbReference type="GO" id="GO:0015074">
    <property type="term" value="P:DNA integration"/>
    <property type="evidence" value="ECO:0007669"/>
    <property type="project" value="InterPro"/>
</dbReference>
<dbReference type="Gene3D" id="1.10.10.60">
    <property type="entry name" value="Homeodomain-like"/>
    <property type="match status" value="1"/>
</dbReference>
<evidence type="ECO:0000259" key="2">
    <source>
        <dbReference type="PROSITE" id="PS50994"/>
    </source>
</evidence>
<feature type="coiled-coil region" evidence="1">
    <location>
        <begin position="53"/>
        <end position="87"/>
    </location>
</feature>
<dbReference type="GO" id="GO:0004803">
    <property type="term" value="F:transposase activity"/>
    <property type="evidence" value="ECO:0007669"/>
    <property type="project" value="InterPro"/>
</dbReference>
<dbReference type="Gene3D" id="3.30.420.10">
    <property type="entry name" value="Ribonuclease H-like superfamily/Ribonuclease H"/>
    <property type="match status" value="1"/>
</dbReference>
<evidence type="ECO:0000313" key="3">
    <source>
        <dbReference type="EMBL" id="XBH21936.1"/>
    </source>
</evidence>
<dbReference type="AlphaFoldDB" id="A0AAU7DXE3"/>